<dbReference type="EMBL" id="JAQQXP010000001">
    <property type="protein sequence ID" value="MDC8829150.1"/>
    <property type="molecule type" value="Genomic_DNA"/>
</dbReference>
<dbReference type="RefSeq" id="WP_273637523.1">
    <property type="nucleotide sequence ID" value="NZ_JAQQXP010000001.1"/>
</dbReference>
<evidence type="ECO:0000313" key="3">
    <source>
        <dbReference type="Proteomes" id="UP001218788"/>
    </source>
</evidence>
<evidence type="ECO:0000313" key="2">
    <source>
        <dbReference type="EMBL" id="MDC8829150.1"/>
    </source>
</evidence>
<evidence type="ECO:0000259" key="1">
    <source>
        <dbReference type="Pfam" id="PF10675"/>
    </source>
</evidence>
<keyword evidence="3" id="KW-1185">Reference proteome</keyword>
<dbReference type="InterPro" id="IPR019617">
    <property type="entry name" value="DUF2489"/>
</dbReference>
<name>A0ABT5KWK1_9ALTE</name>
<comment type="caution">
    <text evidence="2">The sequence shown here is derived from an EMBL/GenBank/DDBJ whole genome shotgun (WGS) entry which is preliminary data.</text>
</comment>
<reference evidence="2 3" key="1">
    <citation type="submission" date="2022-10" db="EMBL/GenBank/DDBJ databases">
        <title>Alteromonas sp. chi3 Genome sequencing.</title>
        <authorList>
            <person name="Park S."/>
        </authorList>
    </citation>
    <scope>NUCLEOTIDE SEQUENCE [LARGE SCALE GENOMIC DNA]</scope>
    <source>
        <strain evidence="3">chi3</strain>
    </source>
</reference>
<feature type="domain" description="DUF2489" evidence="1">
    <location>
        <begin position="14"/>
        <end position="141"/>
    </location>
</feature>
<sequence length="160" mass="18373">MVWMILVSIGLLIIAVLGVYAGRLMFRLQQQNARQKAAREQRLETIFESVHTISRAMLQQQCNVSEGVIRICRLLRALPEEVTEDYAASYPAIHELFNEVSGFAILEDRKALDKKQRIAEDKAREAIEEQHESKVLKELPALITFCESRYPVMARDRTSL</sequence>
<organism evidence="2 3">
    <name type="scientific">Alteromonas gilva</name>
    <dbReference type="NCBI Taxonomy" id="2987522"/>
    <lineage>
        <taxon>Bacteria</taxon>
        <taxon>Pseudomonadati</taxon>
        <taxon>Pseudomonadota</taxon>
        <taxon>Gammaproteobacteria</taxon>
        <taxon>Alteromonadales</taxon>
        <taxon>Alteromonadaceae</taxon>
        <taxon>Alteromonas/Salinimonas group</taxon>
        <taxon>Alteromonas</taxon>
    </lineage>
</organism>
<accession>A0ABT5KWK1</accession>
<protein>
    <submittedName>
        <fullName evidence="2">DUF2489 domain-containing protein</fullName>
    </submittedName>
</protein>
<dbReference type="Pfam" id="PF10675">
    <property type="entry name" value="DUF2489"/>
    <property type="match status" value="1"/>
</dbReference>
<dbReference type="Proteomes" id="UP001218788">
    <property type="component" value="Unassembled WGS sequence"/>
</dbReference>
<gene>
    <name evidence="2" type="ORF">OIK42_00115</name>
</gene>
<proteinExistence type="predicted"/>